<dbReference type="EMBL" id="KB456265">
    <property type="protein sequence ID" value="EMF12170.1"/>
    <property type="molecule type" value="Genomic_DNA"/>
</dbReference>
<evidence type="ECO:0000313" key="2">
    <source>
        <dbReference type="Proteomes" id="UP000016931"/>
    </source>
</evidence>
<gene>
    <name evidence="1" type="ORF">SEPMUDRAFT_149916</name>
</gene>
<dbReference type="GeneID" id="27902990"/>
<name>N1QK31_SPHMS</name>
<evidence type="ECO:0000313" key="1">
    <source>
        <dbReference type="EMBL" id="EMF12170.1"/>
    </source>
</evidence>
<reference evidence="1 2" key="1">
    <citation type="journal article" date="2012" name="PLoS Pathog.">
        <title>Diverse lifestyles and strategies of plant pathogenesis encoded in the genomes of eighteen Dothideomycetes fungi.</title>
        <authorList>
            <person name="Ohm R.A."/>
            <person name="Feau N."/>
            <person name="Henrissat B."/>
            <person name="Schoch C.L."/>
            <person name="Horwitz B.A."/>
            <person name="Barry K.W."/>
            <person name="Condon B.J."/>
            <person name="Copeland A.C."/>
            <person name="Dhillon B."/>
            <person name="Glaser F."/>
            <person name="Hesse C.N."/>
            <person name="Kosti I."/>
            <person name="LaButti K."/>
            <person name="Lindquist E.A."/>
            <person name="Lucas S."/>
            <person name="Salamov A.A."/>
            <person name="Bradshaw R.E."/>
            <person name="Ciuffetti L."/>
            <person name="Hamelin R.C."/>
            <person name="Kema G.H.J."/>
            <person name="Lawrence C."/>
            <person name="Scott J.A."/>
            <person name="Spatafora J.W."/>
            <person name="Turgeon B.G."/>
            <person name="de Wit P.J.G.M."/>
            <person name="Zhong S."/>
            <person name="Goodwin S.B."/>
            <person name="Grigoriev I.V."/>
        </authorList>
    </citation>
    <scope>NUCLEOTIDE SEQUENCE [LARGE SCALE GENOMIC DNA]</scope>
    <source>
        <strain evidence="1 2">SO2202</strain>
    </source>
</reference>
<proteinExistence type="predicted"/>
<protein>
    <submittedName>
        <fullName evidence="1">Uncharacterized protein</fullName>
    </submittedName>
</protein>
<keyword evidence="2" id="KW-1185">Reference proteome</keyword>
<organism evidence="1 2">
    <name type="scientific">Sphaerulina musiva (strain SO2202)</name>
    <name type="common">Poplar stem canker fungus</name>
    <name type="synonym">Septoria musiva</name>
    <dbReference type="NCBI Taxonomy" id="692275"/>
    <lineage>
        <taxon>Eukaryota</taxon>
        <taxon>Fungi</taxon>
        <taxon>Dikarya</taxon>
        <taxon>Ascomycota</taxon>
        <taxon>Pezizomycotina</taxon>
        <taxon>Dothideomycetes</taxon>
        <taxon>Dothideomycetidae</taxon>
        <taxon>Mycosphaerellales</taxon>
        <taxon>Mycosphaerellaceae</taxon>
        <taxon>Sphaerulina</taxon>
    </lineage>
</organism>
<sequence length="109" mass="12347">MPGHAFVENQGTLWYPWHGGKEPRKETDHPAEAADVKINNTVIIPRLRLQRHPSSITTAGHARKLRLHTSSYDLSSLSTRPSRPNVEELERGNLHGYCVADACRMPILW</sequence>
<dbReference type="Proteomes" id="UP000016931">
    <property type="component" value="Unassembled WGS sequence"/>
</dbReference>
<dbReference type="RefSeq" id="XP_016760291.1">
    <property type="nucleotide sequence ID" value="XM_016905853.1"/>
</dbReference>
<dbReference type="HOGENOM" id="CLU_2185597_0_0_1"/>
<dbReference type="AlphaFoldDB" id="N1QK31"/>
<accession>N1QK31</accession>